<evidence type="ECO:0000313" key="1">
    <source>
        <dbReference type="EMBL" id="GIM46769.1"/>
    </source>
</evidence>
<name>A0AAV4LG25_9BACL</name>
<reference evidence="1" key="1">
    <citation type="journal article" date="2023" name="Int. J. Syst. Evol. Microbiol.">
        <title>Collibacillus ludicampi gen. nov., sp. nov., a new soil bacterium of the family Alicyclobacillaceae.</title>
        <authorList>
            <person name="Jojima T."/>
            <person name="Ioku Y."/>
            <person name="Fukuta Y."/>
            <person name="Shirasaka N."/>
            <person name="Matsumura Y."/>
            <person name="Mori M."/>
        </authorList>
    </citation>
    <scope>NUCLEOTIDE SEQUENCE</scope>
    <source>
        <strain evidence="1">TP075</strain>
    </source>
</reference>
<evidence type="ECO:0000313" key="2">
    <source>
        <dbReference type="Proteomes" id="UP001057291"/>
    </source>
</evidence>
<accession>A0AAV4LG25</accession>
<keyword evidence="2" id="KW-1185">Reference proteome</keyword>
<dbReference type="EMBL" id="BOQE01000001">
    <property type="protein sequence ID" value="GIM46769.1"/>
    <property type="molecule type" value="Genomic_DNA"/>
</dbReference>
<sequence>MIMVQHVSSRIDKKGSEENHIKKYLHSVFLDNVLQSLVLRETNA</sequence>
<proteinExistence type="predicted"/>
<gene>
    <name evidence="1" type="ORF">DNHGIG_23180</name>
</gene>
<protein>
    <submittedName>
        <fullName evidence="1">Uncharacterized protein</fullName>
    </submittedName>
</protein>
<comment type="caution">
    <text evidence="1">The sequence shown here is derived from an EMBL/GenBank/DDBJ whole genome shotgun (WGS) entry which is preliminary data.</text>
</comment>
<dbReference type="Proteomes" id="UP001057291">
    <property type="component" value="Unassembled WGS sequence"/>
</dbReference>
<dbReference type="AlphaFoldDB" id="A0AAV4LG25"/>
<organism evidence="1 2">
    <name type="scientific">Collibacillus ludicampi</name>
    <dbReference type="NCBI Taxonomy" id="2771369"/>
    <lineage>
        <taxon>Bacteria</taxon>
        <taxon>Bacillati</taxon>
        <taxon>Bacillota</taxon>
        <taxon>Bacilli</taxon>
        <taxon>Bacillales</taxon>
        <taxon>Alicyclobacillaceae</taxon>
        <taxon>Collibacillus</taxon>
    </lineage>
</organism>